<sequence>MSTETISAAAATVQSRFLTRVIRLDAVASGALGVLLLGAGWALDGPLGLSSTLSAGAGAFLVLWSAALLMIGRRPAVRRTAVREIVAINLAWVVASLGALFVLELTALGVGFVIVQAVAVGLFAELQLTGLRR</sequence>
<name>A0A7W9J7F1_9ACTN</name>
<evidence type="ECO:0000256" key="1">
    <source>
        <dbReference type="SAM" id="Phobius"/>
    </source>
</evidence>
<protein>
    <recommendedName>
        <fullName evidence="4">Integral membrane protein</fullName>
    </recommendedName>
</protein>
<dbReference type="RefSeq" id="WP_202893043.1">
    <property type="nucleotide sequence ID" value="NZ_JACHMY010000001.1"/>
</dbReference>
<feature type="transmembrane region" description="Helical" evidence="1">
    <location>
        <begin position="109"/>
        <end position="128"/>
    </location>
</feature>
<keyword evidence="3" id="KW-1185">Reference proteome</keyword>
<feature type="transmembrane region" description="Helical" evidence="1">
    <location>
        <begin position="49"/>
        <end position="72"/>
    </location>
</feature>
<evidence type="ECO:0000313" key="2">
    <source>
        <dbReference type="EMBL" id="MBB5837019.1"/>
    </source>
</evidence>
<evidence type="ECO:0008006" key="4">
    <source>
        <dbReference type="Google" id="ProtNLM"/>
    </source>
</evidence>
<feature type="transmembrane region" description="Helical" evidence="1">
    <location>
        <begin position="21"/>
        <end position="43"/>
    </location>
</feature>
<reference evidence="2 3" key="1">
    <citation type="submission" date="2020-08" db="EMBL/GenBank/DDBJ databases">
        <title>Sequencing the genomes of 1000 actinobacteria strains.</title>
        <authorList>
            <person name="Klenk H.-P."/>
        </authorList>
    </citation>
    <scope>NUCLEOTIDE SEQUENCE [LARGE SCALE GENOMIC DNA]</scope>
    <source>
        <strain evidence="2 3">DSM 28967</strain>
    </source>
</reference>
<accession>A0A7W9J7F1</accession>
<dbReference type="EMBL" id="JACHMY010000001">
    <property type="protein sequence ID" value="MBB5837019.1"/>
    <property type="molecule type" value="Genomic_DNA"/>
</dbReference>
<dbReference type="AlphaFoldDB" id="A0A7W9J7F1"/>
<gene>
    <name evidence="2" type="ORF">HDA39_003753</name>
</gene>
<proteinExistence type="predicted"/>
<evidence type="ECO:0000313" key="3">
    <source>
        <dbReference type="Proteomes" id="UP000549971"/>
    </source>
</evidence>
<feature type="transmembrane region" description="Helical" evidence="1">
    <location>
        <begin position="84"/>
        <end position="103"/>
    </location>
</feature>
<comment type="caution">
    <text evidence="2">The sequence shown here is derived from an EMBL/GenBank/DDBJ whole genome shotgun (WGS) entry which is preliminary data.</text>
</comment>
<keyword evidence="1" id="KW-0472">Membrane</keyword>
<organism evidence="2 3">
    <name type="scientific">Kribbella italica</name>
    <dbReference type="NCBI Taxonomy" id="1540520"/>
    <lineage>
        <taxon>Bacteria</taxon>
        <taxon>Bacillati</taxon>
        <taxon>Actinomycetota</taxon>
        <taxon>Actinomycetes</taxon>
        <taxon>Propionibacteriales</taxon>
        <taxon>Kribbellaceae</taxon>
        <taxon>Kribbella</taxon>
    </lineage>
</organism>
<keyword evidence="1" id="KW-1133">Transmembrane helix</keyword>
<dbReference type="Proteomes" id="UP000549971">
    <property type="component" value="Unassembled WGS sequence"/>
</dbReference>
<keyword evidence="1" id="KW-0812">Transmembrane</keyword>